<dbReference type="SUPFAM" id="SSF100950">
    <property type="entry name" value="NagB/RpiA/CoA transferase-like"/>
    <property type="match status" value="1"/>
</dbReference>
<dbReference type="InterPro" id="IPR037171">
    <property type="entry name" value="NagB/RpiA_transferase-like"/>
</dbReference>
<evidence type="ECO:0000259" key="1">
    <source>
        <dbReference type="Pfam" id="PF13336"/>
    </source>
</evidence>
<dbReference type="PANTHER" id="PTHR21432">
    <property type="entry name" value="ACETYL-COA HYDROLASE-RELATED"/>
    <property type="match status" value="1"/>
</dbReference>
<dbReference type="Gene3D" id="3.30.750.70">
    <property type="entry name" value="4-hydroxybutyrate coenzyme like domains"/>
    <property type="match status" value="1"/>
</dbReference>
<dbReference type="GO" id="GO:0008775">
    <property type="term" value="F:acetate CoA-transferase activity"/>
    <property type="evidence" value="ECO:0007669"/>
    <property type="project" value="InterPro"/>
</dbReference>
<dbReference type="InterPro" id="IPR026888">
    <property type="entry name" value="AcetylCoA_hyd_C"/>
</dbReference>
<feature type="domain" description="Acetyl-CoA hydrolase/transferase C-terminal" evidence="1">
    <location>
        <begin position="54"/>
        <end position="170"/>
    </location>
</feature>
<gene>
    <name evidence="2" type="ORF">S01H1_83328</name>
</gene>
<organism evidence="2">
    <name type="scientific">marine sediment metagenome</name>
    <dbReference type="NCBI Taxonomy" id="412755"/>
    <lineage>
        <taxon>unclassified sequences</taxon>
        <taxon>metagenomes</taxon>
        <taxon>ecological metagenomes</taxon>
    </lineage>
</organism>
<dbReference type="Gene3D" id="3.40.1080.20">
    <property type="entry name" value="Acetyl-CoA hydrolase/transferase C-terminal domain"/>
    <property type="match status" value="1"/>
</dbReference>
<dbReference type="AlphaFoldDB" id="X0XM71"/>
<dbReference type="InterPro" id="IPR046433">
    <property type="entry name" value="ActCoA_hydro"/>
</dbReference>
<evidence type="ECO:0000313" key="2">
    <source>
        <dbReference type="EMBL" id="GAG44284.1"/>
    </source>
</evidence>
<proteinExistence type="predicted"/>
<comment type="caution">
    <text evidence="2">The sequence shown here is derived from an EMBL/GenBank/DDBJ whole genome shotgun (WGS) entry which is preliminary data.</text>
</comment>
<dbReference type="Pfam" id="PF13336">
    <property type="entry name" value="AcetylCoA_hyd_C"/>
    <property type="match status" value="1"/>
</dbReference>
<dbReference type="PANTHER" id="PTHR21432:SF20">
    <property type="entry name" value="ACETYL-COA HYDROLASE"/>
    <property type="match status" value="1"/>
</dbReference>
<feature type="non-terminal residue" evidence="2">
    <location>
        <position position="170"/>
    </location>
</feature>
<accession>X0XM71</accession>
<protein>
    <recommendedName>
        <fullName evidence="1">Acetyl-CoA hydrolase/transferase C-terminal domain-containing protein</fullName>
    </recommendedName>
</protein>
<dbReference type="GO" id="GO:0006083">
    <property type="term" value="P:acetate metabolic process"/>
    <property type="evidence" value="ECO:0007669"/>
    <property type="project" value="InterPro"/>
</dbReference>
<dbReference type="InterPro" id="IPR038460">
    <property type="entry name" value="AcetylCoA_hyd_C_sf"/>
</dbReference>
<dbReference type="EMBL" id="BARS01056627">
    <property type="protein sequence ID" value="GAG44284.1"/>
    <property type="molecule type" value="Genomic_DNA"/>
</dbReference>
<sequence length="170" mass="18541">GAFDDRNDLGYFGELTVPGTVDLVRRGIITSRRAELHPRQFVSCYAGNSLEDLDYIENNPFFQLYSYEYTNDPKRIAQHEQMLTINGALTVDLSGQIGVYAIGPRVYSGTGGQLAFHLGAFLSKRGRAVTVLPSAARGGSISTIVPQFEKGQIVSIPRELADTVVTDQGV</sequence>
<feature type="non-terminal residue" evidence="2">
    <location>
        <position position="1"/>
    </location>
</feature>
<name>X0XM71_9ZZZZ</name>
<reference evidence="2" key="1">
    <citation type="journal article" date="2014" name="Front. Microbiol.">
        <title>High frequency of phylogenetically diverse reductive dehalogenase-homologous genes in deep subseafloor sedimentary metagenomes.</title>
        <authorList>
            <person name="Kawai M."/>
            <person name="Futagami T."/>
            <person name="Toyoda A."/>
            <person name="Takaki Y."/>
            <person name="Nishi S."/>
            <person name="Hori S."/>
            <person name="Arai W."/>
            <person name="Tsubouchi T."/>
            <person name="Morono Y."/>
            <person name="Uchiyama I."/>
            <person name="Ito T."/>
            <person name="Fujiyama A."/>
            <person name="Inagaki F."/>
            <person name="Takami H."/>
        </authorList>
    </citation>
    <scope>NUCLEOTIDE SEQUENCE</scope>
    <source>
        <strain evidence="2">Expedition CK06-06</strain>
    </source>
</reference>